<dbReference type="EMBL" id="CP114976">
    <property type="protein sequence ID" value="WBE26028.1"/>
    <property type="molecule type" value="Genomic_DNA"/>
</dbReference>
<keyword evidence="1" id="KW-0418">Kinase</keyword>
<dbReference type="AlphaFoldDB" id="A0AAE9VRD5"/>
<dbReference type="GO" id="GO:0004674">
    <property type="term" value="F:protein serine/threonine kinase activity"/>
    <property type="evidence" value="ECO:0007669"/>
    <property type="project" value="UniProtKB-KW"/>
</dbReference>
<protein>
    <submittedName>
        <fullName evidence="1">Serine/threonine protein kinase</fullName>
    </submittedName>
</protein>
<sequence>MKLIQLSGRAPQLPLTLTLDNGQTVVVEQWLRVLPGQRYVAKAQWQGRNVLVKVFIGRKAARQYQREQVGAQLLIAQQINSAAILAAEQQADGSAYLLFEFIEDAQSLAEAWLACSAEQPLSERQTAVLGQALSAVAQMHLRGLWQSDLHLDNLLQQGDQVYVVDGGGVESEQAGKPLSSEQAVANLAVFFAQLPSAFDAHLEELLLHYLLVNGEHALRLERLHEQILSIRQWRVKDYLNKSGRECSLFSAKINGFGLRVIWRAAQSWLEPLLSNLDASIASGHIYKTGGAATVARIEHSQHTLVVKRYNIKNVLHWCKRFWRPSRAWHSWQAGHRLRVLGIATPQPLAVIENRFCGLRGSAWLISEYCGEQDIIDRLASYQDSGAVPEIEINALVVLLNALIREKISHGDLKGHNILWHQQRCYLIDLDAMQQHQRTGSFARAYMKDRTRLLRNWPQDSPLYTLLDQRLPQLPSSCPED</sequence>
<organism evidence="1 2">
    <name type="scientific">Denitrificimonas caeni</name>
    <dbReference type="NCBI Taxonomy" id="521720"/>
    <lineage>
        <taxon>Bacteria</taxon>
        <taxon>Pseudomonadati</taxon>
        <taxon>Pseudomonadota</taxon>
        <taxon>Gammaproteobacteria</taxon>
        <taxon>Pseudomonadales</taxon>
        <taxon>Pseudomonadaceae</taxon>
        <taxon>Denitrificimonas</taxon>
    </lineage>
</organism>
<evidence type="ECO:0000313" key="2">
    <source>
        <dbReference type="Proteomes" id="UP001212189"/>
    </source>
</evidence>
<dbReference type="KEGG" id="dce:O6P33_04105"/>
<dbReference type="Gene3D" id="1.10.510.10">
    <property type="entry name" value="Transferase(Phosphotransferase) domain 1"/>
    <property type="match status" value="2"/>
</dbReference>
<proteinExistence type="predicted"/>
<dbReference type="Gene3D" id="3.30.200.20">
    <property type="entry name" value="Phosphorylase Kinase, domain 1"/>
    <property type="match status" value="1"/>
</dbReference>
<keyword evidence="1" id="KW-0808">Transferase</keyword>
<dbReference type="Proteomes" id="UP001212189">
    <property type="component" value="Chromosome"/>
</dbReference>
<keyword evidence="2" id="KW-1185">Reference proteome</keyword>
<keyword evidence="1" id="KW-0723">Serine/threonine-protein kinase</keyword>
<gene>
    <name evidence="1" type="ORF">O6P33_04105</name>
</gene>
<reference evidence="1 2" key="1">
    <citation type="submission" date="2022-12" db="EMBL/GenBank/DDBJ databases">
        <title>Coexistence and Characterization of a Novel Tigecycline Resistance gene tet(X) variant and blaNDM-1 in a Pseudomonas caeni Isolate of Chicken Origin.</title>
        <authorList>
            <person name="Lu X."/>
            <person name="Zhang L."/>
            <person name="Li R."/>
            <person name="Wang Z."/>
        </authorList>
    </citation>
    <scope>NUCLEOTIDE SEQUENCE [LARGE SCALE GENOMIC DNA]</scope>
    <source>
        <strain evidence="1 2">CE14</strain>
    </source>
</reference>
<dbReference type="InterPro" id="IPR011009">
    <property type="entry name" value="Kinase-like_dom_sf"/>
</dbReference>
<dbReference type="RefSeq" id="WP_269818974.1">
    <property type="nucleotide sequence ID" value="NZ_CP114976.1"/>
</dbReference>
<dbReference type="SUPFAM" id="SSF56112">
    <property type="entry name" value="Protein kinase-like (PK-like)"/>
    <property type="match status" value="2"/>
</dbReference>
<dbReference type="Pfam" id="PF06293">
    <property type="entry name" value="Kdo"/>
    <property type="match status" value="1"/>
</dbReference>
<name>A0AAE9VRD5_9GAMM</name>
<accession>A0AAE9VRD5</accession>
<evidence type="ECO:0000313" key="1">
    <source>
        <dbReference type="EMBL" id="WBE26028.1"/>
    </source>
</evidence>